<dbReference type="InterPro" id="IPR051677">
    <property type="entry name" value="AfsR-DnrI-RedD_regulator"/>
</dbReference>
<gene>
    <name evidence="2" type="ORF">ACFY35_09340</name>
</gene>
<dbReference type="Pfam" id="PF03704">
    <property type="entry name" value="BTAD"/>
    <property type="match status" value="1"/>
</dbReference>
<dbReference type="Gene3D" id="1.25.40.10">
    <property type="entry name" value="Tetratricopeptide repeat domain"/>
    <property type="match status" value="2"/>
</dbReference>
<dbReference type="SUPFAM" id="SSF52540">
    <property type="entry name" value="P-loop containing nucleoside triphosphate hydrolases"/>
    <property type="match status" value="1"/>
</dbReference>
<keyword evidence="2" id="KW-0067">ATP-binding</keyword>
<evidence type="ECO:0000313" key="2">
    <source>
        <dbReference type="EMBL" id="MFF5289631.1"/>
    </source>
</evidence>
<keyword evidence="2" id="KW-0547">Nucleotide-binding</keyword>
<feature type="domain" description="Bacterial transcriptional activator" evidence="1">
    <location>
        <begin position="97"/>
        <end position="216"/>
    </location>
</feature>
<dbReference type="GO" id="GO:0005524">
    <property type="term" value="F:ATP binding"/>
    <property type="evidence" value="ECO:0007669"/>
    <property type="project" value="UniProtKB-KW"/>
</dbReference>
<comment type="caution">
    <text evidence="2">The sequence shown here is derived from an EMBL/GenBank/DDBJ whole genome shotgun (WGS) entry which is preliminary data.</text>
</comment>
<dbReference type="InterPro" id="IPR011990">
    <property type="entry name" value="TPR-like_helical_dom_sf"/>
</dbReference>
<evidence type="ECO:0000259" key="1">
    <source>
        <dbReference type="SMART" id="SM01043"/>
    </source>
</evidence>
<dbReference type="EMBL" id="JBIAZU010000002">
    <property type="protein sequence ID" value="MFF5289631.1"/>
    <property type="molecule type" value="Genomic_DNA"/>
</dbReference>
<evidence type="ECO:0000313" key="3">
    <source>
        <dbReference type="Proteomes" id="UP001602245"/>
    </source>
</evidence>
<dbReference type="Proteomes" id="UP001602245">
    <property type="component" value="Unassembled WGS sequence"/>
</dbReference>
<dbReference type="InterPro" id="IPR005158">
    <property type="entry name" value="BTAD"/>
</dbReference>
<dbReference type="Gene3D" id="1.10.10.10">
    <property type="entry name" value="Winged helix-like DNA-binding domain superfamily/Winged helix DNA-binding domain"/>
    <property type="match status" value="1"/>
</dbReference>
<dbReference type="SUPFAM" id="SSF48452">
    <property type="entry name" value="TPR-like"/>
    <property type="match status" value="3"/>
</dbReference>
<dbReference type="InterPro" id="IPR036388">
    <property type="entry name" value="WH-like_DNA-bd_sf"/>
</dbReference>
<sequence>MLRLRLLGALTAEIDGRPVTMPSSERARALIGWLALHPGCHARNTVAARLWPDAPQAAARASLRTSVWAVRQAWGPAADVIVSSRLEIGIPAGRMWVDVLDDTAAAGDEALLPGIDDEWADEARAAHVERRRQSLAEAAAEAEKDGRWDDAVRFARERCRLDPLDETAHRALLDRLTAAGDKAGAVRAARDFTEVLRSELGVRPAPATRAAHARLRTGTTADRRPALFGRGPQLQRLTSVWRTAADGAGQVVVLSGEAGIGKTSLLAEAVHRVSTGGGRTAVAAGTGAVGETPFALWLELARQLVATVVPPPRGAGWPVELSRLSPELGARLGHPEAPPAVTAPELERLRVFESVLRLVEWSCVDRPALIAVDDAHRADRVSLRLTAHVGRRLTQLPLLLVVARRDRPARPELDAVLADLAGRSVPVTEIHLGPVSDAEVAAIAASLLVDDTAAPVDDAVVRKVITAAEGNPLLAVESARVLAAGGAGPPPNLRTAVRATCGLLPADAQTLINLLAAAGRPLASAELDGLGMPGLGLAEEAASADGLLVRRDGRLGFRHELLREAVYADLPNPAPLHDRIAVALDHRDRAEVAHHLSLAGRDEQAAGEWAAAAAYARSVGALTEAAEFLTRAVDRTPGAGDLWLELEEIRAWLGQHAEMEVAWERALALLDPADIAPVWCRRGRQLRTVVCHPEASLRAYRRAEAFLTDASSAATRADVLIGLAWGEAVAGDPAAADDLLAAAEAFLPPQPDPEVRADIVEIRMQGLIRQGRFAESAAIAEAAGPDAARRGLPGRAYALWLNAACALACAGDYDGALAFADRAVATTEPVPVLLLGSLAARAHILARLERHTEAADTTRRQRSLAERLDSPALAATAAHDAGLVALAAGDHAEAAARLGEALDARAAVSRPSAGLFRAEALALAGDARAAAAQLRAAMLEPVGRADQPWALVPRIAWVQGLIARVRDDRVLARRRFEEAAAGWRSMLDAVSEITAEGYTAALVDLGRPPVAGLVEPRRELERVENAMTSWR</sequence>
<dbReference type="InterPro" id="IPR041664">
    <property type="entry name" value="AAA_16"/>
</dbReference>
<dbReference type="InterPro" id="IPR027417">
    <property type="entry name" value="P-loop_NTPase"/>
</dbReference>
<dbReference type="SMART" id="SM01043">
    <property type="entry name" value="BTAD"/>
    <property type="match status" value="1"/>
</dbReference>
<proteinExistence type="predicted"/>
<accession>A0ABW6W8K4</accession>
<protein>
    <submittedName>
        <fullName evidence="2">ATP-binding protein</fullName>
    </submittedName>
</protein>
<dbReference type="Pfam" id="PF13191">
    <property type="entry name" value="AAA_16"/>
    <property type="match status" value="1"/>
</dbReference>
<reference evidence="2 3" key="1">
    <citation type="submission" date="2024-10" db="EMBL/GenBank/DDBJ databases">
        <title>The Natural Products Discovery Center: Release of the First 8490 Sequenced Strains for Exploring Actinobacteria Biosynthetic Diversity.</title>
        <authorList>
            <person name="Kalkreuter E."/>
            <person name="Kautsar S.A."/>
            <person name="Yang D."/>
            <person name="Bader C.D."/>
            <person name="Teijaro C.N."/>
            <person name="Fluegel L."/>
            <person name="Davis C.M."/>
            <person name="Simpson J.R."/>
            <person name="Lauterbach L."/>
            <person name="Steele A.D."/>
            <person name="Gui C."/>
            <person name="Meng S."/>
            <person name="Li G."/>
            <person name="Viehrig K."/>
            <person name="Ye F."/>
            <person name="Su P."/>
            <person name="Kiefer A.F."/>
            <person name="Nichols A."/>
            <person name="Cepeda A.J."/>
            <person name="Yan W."/>
            <person name="Fan B."/>
            <person name="Jiang Y."/>
            <person name="Adhikari A."/>
            <person name="Zheng C.-J."/>
            <person name="Schuster L."/>
            <person name="Cowan T.M."/>
            <person name="Smanski M.J."/>
            <person name="Chevrette M.G."/>
            <person name="De Carvalho L.P.S."/>
            <person name="Shen B."/>
        </authorList>
    </citation>
    <scope>NUCLEOTIDE SEQUENCE [LARGE SCALE GENOMIC DNA]</scope>
    <source>
        <strain evidence="2 3">NPDC000087</strain>
    </source>
</reference>
<organism evidence="2 3">
    <name type="scientific">Paractinoplanes globisporus</name>
    <dbReference type="NCBI Taxonomy" id="113565"/>
    <lineage>
        <taxon>Bacteria</taxon>
        <taxon>Bacillati</taxon>
        <taxon>Actinomycetota</taxon>
        <taxon>Actinomycetes</taxon>
        <taxon>Micromonosporales</taxon>
        <taxon>Micromonosporaceae</taxon>
        <taxon>Paractinoplanes</taxon>
    </lineage>
</organism>
<dbReference type="RefSeq" id="WP_020518304.1">
    <property type="nucleotide sequence ID" value="NZ_JBIAZU010000002.1"/>
</dbReference>
<keyword evidence="3" id="KW-1185">Reference proteome</keyword>
<dbReference type="PANTHER" id="PTHR35807">
    <property type="entry name" value="TRANSCRIPTIONAL REGULATOR REDD-RELATED"/>
    <property type="match status" value="1"/>
</dbReference>
<name>A0ABW6W8K4_9ACTN</name>